<dbReference type="PATRIC" id="fig|1544416.3.peg.83"/>
<comment type="caution">
    <text evidence="1">The sequence shown here is derived from an EMBL/GenBank/DDBJ whole genome shotgun (WGS) entry which is preliminary data.</text>
</comment>
<organism evidence="1 2">
    <name type="scientific">Corynebacterium oculi</name>
    <dbReference type="NCBI Taxonomy" id="1544416"/>
    <lineage>
        <taxon>Bacteria</taxon>
        <taxon>Bacillati</taxon>
        <taxon>Actinomycetota</taxon>
        <taxon>Actinomycetes</taxon>
        <taxon>Mycobacteriales</taxon>
        <taxon>Corynebacteriaceae</taxon>
        <taxon>Corynebacterium</taxon>
    </lineage>
</organism>
<gene>
    <name evidence="1" type="ORF">Cocul_00081</name>
</gene>
<proteinExistence type="predicted"/>
<keyword evidence="2" id="KW-1185">Reference proteome</keyword>
<evidence type="ECO:0000313" key="1">
    <source>
        <dbReference type="EMBL" id="KQB84951.1"/>
    </source>
</evidence>
<accession>A0A0Q0Z5Z8</accession>
<sequence length="43" mass="5134">MNEMEQIKWGIEELSKQIARLHDLVVKQDRELQAIKSLLKQSR</sequence>
<name>A0A0Q0Z5Z8_9CORY</name>
<dbReference type="RefSeq" id="WP_281176025.1">
    <property type="nucleotide sequence ID" value="NZ_LKST01000001.1"/>
</dbReference>
<reference evidence="1 2" key="1">
    <citation type="submission" date="2015-10" db="EMBL/GenBank/DDBJ databases">
        <title>Corynebacteirum lowii and Corynebacterium oculi species nova, derived from human clinical disease and and emended description of Corynebacterium mastiditis.</title>
        <authorList>
            <person name="Bernard K."/>
            <person name="Pacheco A.L."/>
            <person name="Mcdougall C."/>
            <person name="Burtx T."/>
            <person name="Weibe D."/>
            <person name="Tyler S."/>
            <person name="Olson A.B."/>
            <person name="Cnockaert M."/>
            <person name="Eguchi H."/>
            <person name="Kuwahara T."/>
            <person name="Nakayama-Imaohji H."/>
            <person name="Boudewijins M."/>
            <person name="Van Hoecke F."/>
            <person name="Bernier A.-M."/>
            <person name="Vandamme P."/>
        </authorList>
    </citation>
    <scope>NUCLEOTIDE SEQUENCE [LARGE SCALE GENOMIC DNA]</scope>
    <source>
        <strain evidence="1 2">NML 130210</strain>
    </source>
</reference>
<protein>
    <submittedName>
        <fullName evidence="1">Uncharacterized protein</fullName>
    </submittedName>
</protein>
<dbReference type="EMBL" id="LKST01000001">
    <property type="protein sequence ID" value="KQB84951.1"/>
    <property type="molecule type" value="Genomic_DNA"/>
</dbReference>
<evidence type="ECO:0000313" key="2">
    <source>
        <dbReference type="Proteomes" id="UP000050517"/>
    </source>
</evidence>
<dbReference type="AlphaFoldDB" id="A0A0Q0Z5Z8"/>
<dbReference type="Proteomes" id="UP000050517">
    <property type="component" value="Unassembled WGS sequence"/>
</dbReference>